<dbReference type="EnsemblMetazoa" id="AMEC000539-RA">
    <property type="protein sequence ID" value="AMEC000539-PA"/>
    <property type="gene ID" value="AMEC000539"/>
</dbReference>
<feature type="domain" description="C2H2-type" evidence="10">
    <location>
        <begin position="194"/>
        <end position="221"/>
    </location>
</feature>
<dbReference type="PANTHER" id="PTHR24406">
    <property type="entry name" value="TRANSCRIPTIONAL REPRESSOR CTCFL-RELATED"/>
    <property type="match status" value="1"/>
</dbReference>
<dbReference type="SMART" id="SM00355">
    <property type="entry name" value="ZnF_C2H2"/>
    <property type="match status" value="7"/>
</dbReference>
<feature type="region of interest" description="Disordered" evidence="9">
    <location>
        <begin position="375"/>
        <end position="425"/>
    </location>
</feature>
<dbReference type="Pfam" id="PF13912">
    <property type="entry name" value="zf-C2H2_6"/>
    <property type="match status" value="1"/>
</dbReference>
<evidence type="ECO:0000256" key="4">
    <source>
        <dbReference type="ARBA" id="ARBA00022771"/>
    </source>
</evidence>
<dbReference type="InterPro" id="IPR013087">
    <property type="entry name" value="Znf_C2H2_type"/>
</dbReference>
<reference evidence="11" key="2">
    <citation type="submission" date="2020-05" db="UniProtKB">
        <authorList>
            <consortium name="EnsemblMetazoa"/>
        </authorList>
    </citation>
    <scope>IDENTIFICATION</scope>
    <source>
        <strain evidence="11">CM1001059</strain>
    </source>
</reference>
<evidence type="ECO:0000256" key="3">
    <source>
        <dbReference type="ARBA" id="ARBA00022737"/>
    </source>
</evidence>
<evidence type="ECO:0000256" key="8">
    <source>
        <dbReference type="SAM" id="Coils"/>
    </source>
</evidence>
<evidence type="ECO:0000313" key="11">
    <source>
        <dbReference type="EnsemblMetazoa" id="AMEC000539-PA"/>
    </source>
</evidence>
<feature type="domain" description="C2H2-type" evidence="10">
    <location>
        <begin position="157"/>
        <end position="185"/>
    </location>
</feature>
<evidence type="ECO:0000259" key="10">
    <source>
        <dbReference type="PROSITE" id="PS50157"/>
    </source>
</evidence>
<dbReference type="STRING" id="34690.A0A182TDU8"/>
<keyword evidence="5" id="KW-0862">Zinc</keyword>
<evidence type="ECO:0000256" key="5">
    <source>
        <dbReference type="ARBA" id="ARBA00022833"/>
    </source>
</evidence>
<dbReference type="Pfam" id="PF24237">
    <property type="entry name" value="INO80E"/>
    <property type="match status" value="1"/>
</dbReference>
<name>A0A182TDU8_9DIPT</name>
<evidence type="ECO:0000256" key="6">
    <source>
        <dbReference type="ARBA" id="ARBA00023242"/>
    </source>
</evidence>
<dbReference type="PROSITE" id="PS50157">
    <property type="entry name" value="ZINC_FINGER_C2H2_2"/>
    <property type="match status" value="5"/>
</dbReference>
<dbReference type="InterPro" id="IPR050888">
    <property type="entry name" value="ZnF_C2H2-type_TF"/>
</dbReference>
<feature type="domain" description="C2H2-type" evidence="10">
    <location>
        <begin position="107"/>
        <end position="129"/>
    </location>
</feature>
<keyword evidence="6" id="KW-0539">Nucleus</keyword>
<dbReference type="Proteomes" id="UP000075902">
    <property type="component" value="Unassembled WGS sequence"/>
</dbReference>
<keyword evidence="12" id="KW-1185">Reference proteome</keyword>
<organism evidence="11 12">
    <name type="scientific">Anopheles melas</name>
    <dbReference type="NCBI Taxonomy" id="34690"/>
    <lineage>
        <taxon>Eukaryota</taxon>
        <taxon>Metazoa</taxon>
        <taxon>Ecdysozoa</taxon>
        <taxon>Arthropoda</taxon>
        <taxon>Hexapoda</taxon>
        <taxon>Insecta</taxon>
        <taxon>Pterygota</taxon>
        <taxon>Neoptera</taxon>
        <taxon>Endopterygota</taxon>
        <taxon>Diptera</taxon>
        <taxon>Nematocera</taxon>
        <taxon>Culicoidea</taxon>
        <taxon>Culicidae</taxon>
        <taxon>Anophelinae</taxon>
        <taxon>Anopheles</taxon>
    </lineage>
</organism>
<evidence type="ECO:0000256" key="7">
    <source>
        <dbReference type="PROSITE-ProRule" id="PRU00042"/>
    </source>
</evidence>
<dbReference type="GO" id="GO:0008270">
    <property type="term" value="F:zinc ion binding"/>
    <property type="evidence" value="ECO:0007669"/>
    <property type="project" value="UniProtKB-KW"/>
</dbReference>
<dbReference type="InterPro" id="IPR036236">
    <property type="entry name" value="Znf_C2H2_sf"/>
</dbReference>
<feature type="domain" description="C2H2-type" evidence="10">
    <location>
        <begin position="73"/>
        <end position="101"/>
    </location>
</feature>
<feature type="domain" description="C2H2-type" evidence="10">
    <location>
        <begin position="244"/>
        <end position="272"/>
    </location>
</feature>
<evidence type="ECO:0000256" key="1">
    <source>
        <dbReference type="ARBA" id="ARBA00004123"/>
    </source>
</evidence>
<dbReference type="GO" id="GO:0005634">
    <property type="term" value="C:nucleus"/>
    <property type="evidence" value="ECO:0007669"/>
    <property type="project" value="UniProtKB-SubCell"/>
</dbReference>
<dbReference type="InterPro" id="IPR056515">
    <property type="entry name" value="INO80E_N"/>
</dbReference>
<dbReference type="Gene3D" id="3.30.160.60">
    <property type="entry name" value="Classic Zinc Finger"/>
    <property type="match status" value="3"/>
</dbReference>
<feature type="compositionally biased region" description="Low complexity" evidence="9">
    <location>
        <begin position="375"/>
        <end position="392"/>
    </location>
</feature>
<feature type="region of interest" description="Disordered" evidence="9">
    <location>
        <begin position="43"/>
        <end position="72"/>
    </location>
</feature>
<dbReference type="Pfam" id="PF00096">
    <property type="entry name" value="zf-C2H2"/>
    <property type="match status" value="3"/>
</dbReference>
<keyword evidence="3" id="KW-0677">Repeat</keyword>
<evidence type="ECO:0000256" key="9">
    <source>
        <dbReference type="SAM" id="MobiDB-lite"/>
    </source>
</evidence>
<evidence type="ECO:0000256" key="2">
    <source>
        <dbReference type="ARBA" id="ARBA00022723"/>
    </source>
</evidence>
<dbReference type="VEuPathDB" id="VectorBase:AMEC000539"/>
<dbReference type="AlphaFoldDB" id="A0A182TDU8"/>
<accession>A0A182TDU8</accession>
<proteinExistence type="predicted"/>
<comment type="subcellular location">
    <subcellularLocation>
        <location evidence="1">Nucleus</location>
    </subcellularLocation>
</comment>
<reference evidence="12" key="1">
    <citation type="submission" date="2014-01" db="EMBL/GenBank/DDBJ databases">
        <title>The Genome Sequence of Anopheles melas CM1001059_A (V2).</title>
        <authorList>
            <consortium name="The Broad Institute Genomics Platform"/>
            <person name="Neafsey D.E."/>
            <person name="Besansky N."/>
            <person name="Howell P."/>
            <person name="Walton C."/>
            <person name="Young S.K."/>
            <person name="Zeng Q."/>
            <person name="Gargeya S."/>
            <person name="Fitzgerald M."/>
            <person name="Haas B."/>
            <person name="Abouelleil A."/>
            <person name="Allen A.W."/>
            <person name="Alvarado L."/>
            <person name="Arachchi H.M."/>
            <person name="Berlin A.M."/>
            <person name="Chapman S.B."/>
            <person name="Gainer-Dewar J."/>
            <person name="Goldberg J."/>
            <person name="Griggs A."/>
            <person name="Gujja S."/>
            <person name="Hansen M."/>
            <person name="Howarth C."/>
            <person name="Imamovic A."/>
            <person name="Ireland A."/>
            <person name="Larimer J."/>
            <person name="McCowan C."/>
            <person name="Murphy C."/>
            <person name="Pearson M."/>
            <person name="Poon T.W."/>
            <person name="Priest M."/>
            <person name="Roberts A."/>
            <person name="Saif S."/>
            <person name="Shea T."/>
            <person name="Sisk P."/>
            <person name="Sykes S."/>
            <person name="Wortman J."/>
            <person name="Nusbaum C."/>
            <person name="Birren B."/>
        </authorList>
    </citation>
    <scope>NUCLEOTIDE SEQUENCE [LARGE SCALE GENOMIC DNA]</scope>
    <source>
        <strain evidence="12">CM1001059</strain>
    </source>
</reference>
<dbReference type="PROSITE" id="PS00028">
    <property type="entry name" value="ZINC_FINGER_C2H2_1"/>
    <property type="match status" value="5"/>
</dbReference>
<feature type="coiled-coil region" evidence="8">
    <location>
        <begin position="316"/>
        <end position="343"/>
    </location>
</feature>
<feature type="region of interest" description="Disordered" evidence="9">
    <location>
        <begin position="1"/>
        <end position="21"/>
    </location>
</feature>
<keyword evidence="8" id="KW-0175">Coiled coil</keyword>
<dbReference type="FunFam" id="3.30.160.60:FF:003957">
    <property type="entry name" value="Putative zinc finger protein C09F5.3"/>
    <property type="match status" value="1"/>
</dbReference>
<keyword evidence="4 7" id="KW-0863">Zinc-finger</keyword>
<feature type="compositionally biased region" description="Basic and acidic residues" evidence="9">
    <location>
        <begin position="50"/>
        <end position="64"/>
    </location>
</feature>
<evidence type="ECO:0000313" key="12">
    <source>
        <dbReference type="Proteomes" id="UP000075902"/>
    </source>
</evidence>
<protein>
    <recommendedName>
        <fullName evidence="10">C2H2-type domain-containing protein</fullName>
    </recommendedName>
</protein>
<keyword evidence="2" id="KW-0479">Metal-binding</keyword>
<sequence>MDFPSIKQEPSETDETPNFREVAGSDLVSVIKCEDYQLMEAATDDNSVSIKEDPCSLSDVKENPQDAPSPETLHCPDCNKPCPSANALRLHRRRLHKPTEPAVRPQYRCTECDRTFPFQRKLKHHQETHNQVPCPVCAKIVVQRSLKEHLAAHEGAIRCAVCSKTLSSYRALNLHRKLLHASSSDHTRVAAEKTRCQECDRVFSNAAQLNSHMRSHQQQECPVCKSMRSKSSIKEHIASHGGAFRCAVCDGTFCSKRRLKYHMASKHAADGGRLFHQSSEDYFREYFGLNDIVPEEEIISTTNEDNQLNEWPPSPELNYCTKYKELQKQLKEINKENVTFRHQLRAGERKLLTVTRDRSFLLDRLLVYEPTLPSSCFTTSSSSESDASTGQSPAWGRTLNQRPKRKQCNHSPAMREPLVKQRKGN</sequence>
<dbReference type="SUPFAM" id="SSF57667">
    <property type="entry name" value="beta-beta-alpha zinc fingers"/>
    <property type="match status" value="2"/>
</dbReference>